<dbReference type="Pfam" id="PF13715">
    <property type="entry name" value="CarbopepD_reg_2"/>
    <property type="match status" value="1"/>
</dbReference>
<proteinExistence type="predicted"/>
<gene>
    <name evidence="1" type="ORF">GTQ34_11130</name>
</gene>
<dbReference type="Proteomes" id="UP000667650">
    <property type="component" value="Unassembled WGS sequence"/>
</dbReference>
<dbReference type="AlphaFoldDB" id="A0A964TCQ5"/>
<dbReference type="InterPro" id="IPR008969">
    <property type="entry name" value="CarboxyPept-like_regulatory"/>
</dbReference>
<protein>
    <recommendedName>
        <fullName evidence="3">Carboxypeptidase-like regulatory domain-containing protein</fullName>
    </recommendedName>
</protein>
<keyword evidence="2" id="KW-1185">Reference proteome</keyword>
<evidence type="ECO:0000313" key="1">
    <source>
        <dbReference type="EMBL" id="NAY92473.1"/>
    </source>
</evidence>
<name>A0A964TCQ5_9FLAO</name>
<evidence type="ECO:0008006" key="3">
    <source>
        <dbReference type="Google" id="ProtNLM"/>
    </source>
</evidence>
<comment type="caution">
    <text evidence="1">The sequence shown here is derived from an EMBL/GenBank/DDBJ whole genome shotgun (WGS) entry which is preliminary data.</text>
</comment>
<dbReference type="EMBL" id="JAAABI010000003">
    <property type="protein sequence ID" value="NAY92473.1"/>
    <property type="molecule type" value="Genomic_DNA"/>
</dbReference>
<organism evidence="1 2">
    <name type="scientific">Flagellimonas ochracea</name>
    <dbReference type="NCBI Taxonomy" id="2696472"/>
    <lineage>
        <taxon>Bacteria</taxon>
        <taxon>Pseudomonadati</taxon>
        <taxon>Bacteroidota</taxon>
        <taxon>Flavobacteriia</taxon>
        <taxon>Flavobacteriales</taxon>
        <taxon>Flavobacteriaceae</taxon>
        <taxon>Flagellimonas</taxon>
    </lineage>
</organism>
<reference evidence="1" key="1">
    <citation type="submission" date="2020-01" db="EMBL/GenBank/DDBJ databases">
        <title>Muricauda ochracea sp. nov., isolated from a tidal flat of Garorim bay in Korea.</title>
        <authorList>
            <person name="Kim D."/>
            <person name="Yoo Y."/>
            <person name="Kim J.-J."/>
        </authorList>
    </citation>
    <scope>NUCLEOTIDE SEQUENCE</scope>
    <source>
        <strain evidence="1">JGD-17</strain>
    </source>
</reference>
<sequence length="258" mass="29014">MGVCVMGQDIQSKELRGQVISSDGDVIGVVVQNISSKRAVITDIDGIFSINAQLNDTLVFSAVQYRRKVLPVNQVLWNTNFFTVRLEEFVNELREVVVKPYDLSGDLNQDLDKLTLEKDVSAEALNLPNADVKIITQSERKLQEASAMRVIGGGGVGGAGGAVSLNPLINAITGRTKMLKNRVKVDRKYARTQRVQEFYADSLFLTVLKIPMEKIDDFMYFCEVDETFQNTVDSKDKLKIWDLMVQKSRLYRRENGLD</sequence>
<dbReference type="SUPFAM" id="SSF49464">
    <property type="entry name" value="Carboxypeptidase regulatory domain-like"/>
    <property type="match status" value="1"/>
</dbReference>
<evidence type="ECO:0000313" key="2">
    <source>
        <dbReference type="Proteomes" id="UP000667650"/>
    </source>
</evidence>
<accession>A0A964TCQ5</accession>